<dbReference type="Pfam" id="PF13456">
    <property type="entry name" value="RVT_3"/>
    <property type="match status" value="1"/>
</dbReference>
<sequence>MGARNTRTSQSPLHSEIETLILEMNCIRNLRQFNVTFATDCSQLVKMVSEPEEWSAFEIYFEDIKILKRSFNSSDLIHIPQTQNTMADSLAHSARKQPSYVIHMDAELPVWFAEST</sequence>
<dbReference type="AlphaFoldDB" id="A0A3P6CFN8"/>
<reference evidence="2" key="1">
    <citation type="submission" date="2018-11" db="EMBL/GenBank/DDBJ databases">
        <authorList>
            <consortium name="Genoscope - CEA"/>
            <person name="William W."/>
        </authorList>
    </citation>
    <scope>NUCLEOTIDE SEQUENCE</scope>
</reference>
<dbReference type="InterPro" id="IPR002156">
    <property type="entry name" value="RNaseH_domain"/>
</dbReference>
<dbReference type="GO" id="GO:0004523">
    <property type="term" value="F:RNA-DNA hybrid ribonuclease activity"/>
    <property type="evidence" value="ECO:0007669"/>
    <property type="project" value="InterPro"/>
</dbReference>
<gene>
    <name evidence="2" type="ORF">BOLC4T24112H</name>
</gene>
<evidence type="ECO:0000313" key="2">
    <source>
        <dbReference type="EMBL" id="VDD08641.1"/>
    </source>
</evidence>
<feature type="domain" description="RNase H type-1" evidence="1">
    <location>
        <begin position="4"/>
        <end position="94"/>
    </location>
</feature>
<dbReference type="GO" id="GO:0003676">
    <property type="term" value="F:nucleic acid binding"/>
    <property type="evidence" value="ECO:0007669"/>
    <property type="project" value="InterPro"/>
</dbReference>
<evidence type="ECO:0000259" key="1">
    <source>
        <dbReference type="Pfam" id="PF13456"/>
    </source>
</evidence>
<dbReference type="InterPro" id="IPR044730">
    <property type="entry name" value="RNase_H-like_dom_plant"/>
</dbReference>
<dbReference type="PANTHER" id="PTHR34146">
    <property type="entry name" value="POLYNUCLEOTIDYL TRANSFERASE, RIBONUCLEASE H-LIKE SUPERFAMILY PROTEIN-RELATED"/>
    <property type="match status" value="1"/>
</dbReference>
<dbReference type="CDD" id="cd06222">
    <property type="entry name" value="RNase_H_like"/>
    <property type="match status" value="1"/>
</dbReference>
<organism evidence="2">
    <name type="scientific">Brassica oleracea</name>
    <name type="common">Wild cabbage</name>
    <dbReference type="NCBI Taxonomy" id="3712"/>
    <lineage>
        <taxon>Eukaryota</taxon>
        <taxon>Viridiplantae</taxon>
        <taxon>Streptophyta</taxon>
        <taxon>Embryophyta</taxon>
        <taxon>Tracheophyta</taxon>
        <taxon>Spermatophyta</taxon>
        <taxon>Magnoliopsida</taxon>
        <taxon>eudicotyledons</taxon>
        <taxon>Gunneridae</taxon>
        <taxon>Pentapetalae</taxon>
        <taxon>rosids</taxon>
        <taxon>malvids</taxon>
        <taxon>Brassicales</taxon>
        <taxon>Brassicaceae</taxon>
        <taxon>Brassiceae</taxon>
        <taxon>Brassica</taxon>
    </lineage>
</organism>
<dbReference type="InterPro" id="IPR036397">
    <property type="entry name" value="RNaseH_sf"/>
</dbReference>
<dbReference type="Gene3D" id="3.30.420.10">
    <property type="entry name" value="Ribonuclease H-like superfamily/Ribonuclease H"/>
    <property type="match status" value="1"/>
</dbReference>
<dbReference type="EMBL" id="LR031873">
    <property type="protein sequence ID" value="VDD08641.1"/>
    <property type="molecule type" value="Genomic_DNA"/>
</dbReference>
<accession>A0A3P6CFN8</accession>
<proteinExistence type="predicted"/>
<name>A0A3P6CFN8_BRAOL</name>
<protein>
    <recommendedName>
        <fullName evidence="1">RNase H type-1 domain-containing protein</fullName>
    </recommendedName>
</protein>
<dbReference type="PANTHER" id="PTHR34146:SF3">
    <property type="entry name" value="POLYNUCLEOTIDYL TRANSFERASE, RIBONUCLEASE H-LIKE SUPERFAMILY PROTEIN"/>
    <property type="match status" value="1"/>
</dbReference>